<keyword evidence="8" id="KW-0539">Nucleus</keyword>
<evidence type="ECO:0000256" key="8">
    <source>
        <dbReference type="ARBA" id="ARBA00023242"/>
    </source>
</evidence>
<organism evidence="9 10">
    <name type="scientific">Cymbomonas tetramitiformis</name>
    <dbReference type="NCBI Taxonomy" id="36881"/>
    <lineage>
        <taxon>Eukaryota</taxon>
        <taxon>Viridiplantae</taxon>
        <taxon>Chlorophyta</taxon>
        <taxon>Pyramimonadophyceae</taxon>
        <taxon>Pyramimonadales</taxon>
        <taxon>Pyramimonadaceae</taxon>
        <taxon>Cymbomonas</taxon>
    </lineage>
</organism>
<dbReference type="SUPFAM" id="SSF53335">
    <property type="entry name" value="S-adenosyl-L-methionine-dependent methyltransferases"/>
    <property type="match status" value="1"/>
</dbReference>
<dbReference type="PANTHER" id="PTHR13539">
    <property type="entry name" value="CALMODULIN-LYSINE N-METHYLTRANSFERASE"/>
    <property type="match status" value="1"/>
</dbReference>
<evidence type="ECO:0000256" key="3">
    <source>
        <dbReference type="ARBA" id="ARBA00011914"/>
    </source>
</evidence>
<dbReference type="Gene3D" id="3.40.50.150">
    <property type="entry name" value="Vaccinia Virus protein VP39"/>
    <property type="match status" value="1"/>
</dbReference>
<dbReference type="Proteomes" id="UP001190700">
    <property type="component" value="Unassembled WGS sequence"/>
</dbReference>
<comment type="caution">
    <text evidence="9">The sequence shown here is derived from an EMBL/GenBank/DDBJ whole genome shotgun (WGS) entry which is preliminary data.</text>
</comment>
<dbReference type="Pfam" id="PF10294">
    <property type="entry name" value="Methyltransf_16"/>
    <property type="match status" value="1"/>
</dbReference>
<dbReference type="GO" id="GO:0018025">
    <property type="term" value="F:calmodulin-lysine N-methyltransferase activity"/>
    <property type="evidence" value="ECO:0007669"/>
    <property type="project" value="UniProtKB-EC"/>
</dbReference>
<keyword evidence="6" id="KW-0489">Methyltransferase</keyword>
<dbReference type="GO" id="GO:0005737">
    <property type="term" value="C:cytoplasm"/>
    <property type="evidence" value="ECO:0007669"/>
    <property type="project" value="UniProtKB-SubCell"/>
</dbReference>
<dbReference type="AlphaFoldDB" id="A0AAE0BSU1"/>
<protein>
    <recommendedName>
        <fullName evidence="4">Calmodulin-lysine N-methyltransferase</fullName>
        <ecNumber evidence="3">2.1.1.60</ecNumber>
    </recommendedName>
</protein>
<dbReference type="EMBL" id="LGRX02033244">
    <property type="protein sequence ID" value="KAK3242072.1"/>
    <property type="molecule type" value="Genomic_DNA"/>
</dbReference>
<evidence type="ECO:0000256" key="6">
    <source>
        <dbReference type="ARBA" id="ARBA00022603"/>
    </source>
</evidence>
<dbReference type="CDD" id="cd02440">
    <property type="entry name" value="AdoMet_MTases"/>
    <property type="match status" value="1"/>
</dbReference>
<sequence length="244" mass="27386">MTDKPKKFSKARWGILRDTLLEQRSSAHKHSGVTRRPTGAFGLVKTEVVVTSEVDKNSHLIDYVYDNIEVRLRQRKDDAFVLDDFKISNEHKIDNTGVICLWPAEEALTHFCVKNSHIFRDKRVLELGAGVGLAGIALAAMGIAKEVVLTDGNPTCVDVLQENLERNNAKYGRTMTRAEVLHWDRIATGSTKYDVIIAADCTFFKDFHGALARSIHQLLAPRGEVYMLNPSRSGSVERFTRCTN</sequence>
<comment type="subcellular location">
    <subcellularLocation>
        <location evidence="2">Cytoplasm</location>
    </subcellularLocation>
    <subcellularLocation>
        <location evidence="1">Nucleus</location>
    </subcellularLocation>
</comment>
<evidence type="ECO:0000313" key="10">
    <source>
        <dbReference type="Proteomes" id="UP001190700"/>
    </source>
</evidence>
<dbReference type="PANTHER" id="PTHR13539:SF3">
    <property type="entry name" value="CALMODULIN-LYSINE N-METHYLTRANSFERASE"/>
    <property type="match status" value="1"/>
</dbReference>
<evidence type="ECO:0000256" key="5">
    <source>
        <dbReference type="ARBA" id="ARBA00022490"/>
    </source>
</evidence>
<dbReference type="InterPro" id="IPR029063">
    <property type="entry name" value="SAM-dependent_MTases_sf"/>
</dbReference>
<keyword evidence="7" id="KW-0808">Transferase</keyword>
<evidence type="ECO:0000256" key="4">
    <source>
        <dbReference type="ARBA" id="ARBA00020594"/>
    </source>
</evidence>
<evidence type="ECO:0000256" key="1">
    <source>
        <dbReference type="ARBA" id="ARBA00004123"/>
    </source>
</evidence>
<reference evidence="9 10" key="1">
    <citation type="journal article" date="2015" name="Genome Biol. Evol.">
        <title>Comparative Genomics of a Bacterivorous Green Alga Reveals Evolutionary Causalities and Consequences of Phago-Mixotrophic Mode of Nutrition.</title>
        <authorList>
            <person name="Burns J.A."/>
            <person name="Paasch A."/>
            <person name="Narechania A."/>
            <person name="Kim E."/>
        </authorList>
    </citation>
    <scope>NUCLEOTIDE SEQUENCE [LARGE SCALE GENOMIC DNA]</scope>
    <source>
        <strain evidence="9 10">PLY_AMNH</strain>
    </source>
</reference>
<accession>A0AAE0BSU1</accession>
<evidence type="ECO:0000256" key="2">
    <source>
        <dbReference type="ARBA" id="ARBA00004496"/>
    </source>
</evidence>
<dbReference type="GO" id="GO:0032259">
    <property type="term" value="P:methylation"/>
    <property type="evidence" value="ECO:0007669"/>
    <property type="project" value="UniProtKB-KW"/>
</dbReference>
<dbReference type="GO" id="GO:0005634">
    <property type="term" value="C:nucleus"/>
    <property type="evidence" value="ECO:0007669"/>
    <property type="project" value="UniProtKB-SubCell"/>
</dbReference>
<dbReference type="InterPro" id="IPR025800">
    <property type="entry name" value="CaM-Lys-N-MeTrfase"/>
</dbReference>
<keyword evidence="10" id="KW-1185">Reference proteome</keyword>
<evidence type="ECO:0000256" key="7">
    <source>
        <dbReference type="ARBA" id="ARBA00022679"/>
    </source>
</evidence>
<dbReference type="InterPro" id="IPR019410">
    <property type="entry name" value="Methyltransf_16"/>
</dbReference>
<gene>
    <name evidence="9" type="ORF">CYMTET_48216</name>
</gene>
<evidence type="ECO:0000313" key="9">
    <source>
        <dbReference type="EMBL" id="KAK3242072.1"/>
    </source>
</evidence>
<name>A0AAE0BSU1_9CHLO</name>
<keyword evidence="5" id="KW-0963">Cytoplasm</keyword>
<dbReference type="EC" id="2.1.1.60" evidence="3"/>
<proteinExistence type="predicted"/>